<dbReference type="PANTHER" id="PTHR11547:SF38">
    <property type="entry name" value="ARGININE KINASE 1-RELATED"/>
    <property type="match status" value="1"/>
</dbReference>
<comment type="activity regulation">
    <text evidence="6">Appears to be allosterically activated by the binding of pArg-containing polypeptides to the pArg-binding pocket localized in the C-terminal domain of McsB.</text>
</comment>
<evidence type="ECO:0000313" key="10">
    <source>
        <dbReference type="EMBL" id="MBB6217394.1"/>
    </source>
</evidence>
<dbReference type="RefSeq" id="WP_184311895.1">
    <property type="nucleotide sequence ID" value="NZ_JACHEN010000023.1"/>
</dbReference>
<keyword evidence="6" id="KW-0021">Allosteric enzyme</keyword>
<dbReference type="GO" id="GO:0005524">
    <property type="term" value="F:ATP binding"/>
    <property type="evidence" value="ECO:0007669"/>
    <property type="project" value="UniProtKB-UniRule"/>
</dbReference>
<evidence type="ECO:0000313" key="11">
    <source>
        <dbReference type="Proteomes" id="UP000579281"/>
    </source>
</evidence>
<dbReference type="PROSITE" id="PS00112">
    <property type="entry name" value="PHOSPHAGEN_KINASE"/>
    <property type="match status" value="1"/>
</dbReference>
<keyword evidence="2 6" id="KW-0547">Nucleotide-binding</keyword>
<dbReference type="InterPro" id="IPR022415">
    <property type="entry name" value="ATP-guanido_PTrfase_AS"/>
</dbReference>
<dbReference type="PANTHER" id="PTHR11547">
    <property type="entry name" value="ARGININE OR CREATINE KINASE"/>
    <property type="match status" value="1"/>
</dbReference>
<proteinExistence type="inferred from homology"/>
<keyword evidence="4 6" id="KW-0067">ATP-binding</keyword>
<feature type="short sequence motif" description="RDXXRA motif of the pArg binding pocket involved in allosteric regulation" evidence="6">
    <location>
        <begin position="328"/>
        <end position="333"/>
    </location>
</feature>
<comment type="function">
    <text evidence="6">Catalyzes the specific phosphorylation of arginine residues in proteins.</text>
</comment>
<feature type="domain" description="Phosphagen kinase C-terminal" evidence="9">
    <location>
        <begin position="14"/>
        <end position="245"/>
    </location>
</feature>
<keyword evidence="1 6" id="KW-0808">Transferase</keyword>
<dbReference type="Gene3D" id="3.30.590.10">
    <property type="entry name" value="Glutamine synthetase/guanido kinase, catalytic domain"/>
    <property type="match status" value="1"/>
</dbReference>
<feature type="binding site" evidence="6 7">
    <location>
        <begin position="167"/>
        <end position="171"/>
    </location>
    <ligand>
        <name>ATP</name>
        <dbReference type="ChEBI" id="CHEBI:30616"/>
    </ligand>
</feature>
<evidence type="ECO:0000256" key="1">
    <source>
        <dbReference type="ARBA" id="ARBA00022679"/>
    </source>
</evidence>
<comment type="caution">
    <text evidence="6 7">Lacks conserved residue(s) required for the propagation of feature annotation.</text>
</comment>
<evidence type="ECO:0000256" key="8">
    <source>
        <dbReference type="RuleBase" id="RU000505"/>
    </source>
</evidence>
<evidence type="ECO:0000256" key="4">
    <source>
        <dbReference type="ARBA" id="ARBA00022840"/>
    </source>
</evidence>
<comment type="catalytic activity">
    <reaction evidence="5 6">
        <text>L-arginyl-[protein] + ATP = N(omega)-phospho-L-arginyl-[protein] + ADP + H(+)</text>
        <dbReference type="Rhea" id="RHEA:43384"/>
        <dbReference type="Rhea" id="RHEA-COMP:10532"/>
        <dbReference type="Rhea" id="RHEA-COMP:10533"/>
        <dbReference type="ChEBI" id="CHEBI:15378"/>
        <dbReference type="ChEBI" id="CHEBI:29965"/>
        <dbReference type="ChEBI" id="CHEBI:30616"/>
        <dbReference type="ChEBI" id="CHEBI:83226"/>
        <dbReference type="ChEBI" id="CHEBI:456216"/>
        <dbReference type="EC" id="2.7.14.1"/>
    </reaction>
</comment>
<evidence type="ECO:0000256" key="5">
    <source>
        <dbReference type="ARBA" id="ARBA00051816"/>
    </source>
</evidence>
<dbReference type="InterPro" id="IPR000749">
    <property type="entry name" value="ATP-guanido_PTrfase"/>
</dbReference>
<sequence length="344" mass="38723">MAKWMEQLGPESDIIISSRIRLARNIEEFPFPVALTKNKSKELIKKVRNAILEGNTTLKNDFEGFELEELPQLEKQALVEKYLISAALVDQAEKSAVLLNKDESVSIMINEEDHIRIQCLLPGFQLNEAWNTADKIDDVLEGNIKYAFDEELGYLTSCPTNVGTGIRASVMVHLPALTMTGYINRILQAASQIGLAVRGIHGEGTEFTGNIFQISNQLTLGRNEGEIIANLKDVTLQIIQKERDARNTLLSSNRIQLEDRMYRSYGILVNARILSSQEFMKLLSDLRLAVDMKIIEGISLNVINQMMVMAQPAYLQKSAGKPLSVNERDIRRAMIVREKLTSMK</sequence>
<protein>
    <recommendedName>
        <fullName evidence="6">Protein-arginine kinase</fullName>
        <ecNumber evidence="6">2.7.14.1</ecNumber>
    </recommendedName>
</protein>
<dbReference type="InterPro" id="IPR022414">
    <property type="entry name" value="ATP-guanido_PTrfase_cat"/>
</dbReference>
<dbReference type="GO" id="GO:1990424">
    <property type="term" value="F:protein arginine kinase activity"/>
    <property type="evidence" value="ECO:0007669"/>
    <property type="project" value="UniProtKB-EC"/>
</dbReference>
<dbReference type="CDD" id="cd07930">
    <property type="entry name" value="bacterial_phosphagen_kinase"/>
    <property type="match status" value="1"/>
</dbReference>
<dbReference type="GO" id="GO:0005615">
    <property type="term" value="C:extracellular space"/>
    <property type="evidence" value="ECO:0007669"/>
    <property type="project" value="TreeGrafter"/>
</dbReference>
<dbReference type="SUPFAM" id="SSF55931">
    <property type="entry name" value="Glutamine synthetase/guanido kinase"/>
    <property type="match status" value="1"/>
</dbReference>
<reference evidence="10 11" key="1">
    <citation type="submission" date="2020-08" db="EMBL/GenBank/DDBJ databases">
        <title>Genomic Encyclopedia of Type Strains, Phase IV (KMG-IV): sequencing the most valuable type-strain genomes for metagenomic binning, comparative biology and taxonomic classification.</title>
        <authorList>
            <person name="Goeker M."/>
        </authorList>
    </citation>
    <scope>NUCLEOTIDE SEQUENCE [LARGE SCALE GENOMIC DNA]</scope>
    <source>
        <strain evidence="10 11">DSM 103526</strain>
    </source>
</reference>
<dbReference type="InterPro" id="IPR023660">
    <property type="entry name" value="Arg_Kinase"/>
</dbReference>
<evidence type="ECO:0000259" key="9">
    <source>
        <dbReference type="PROSITE" id="PS51510"/>
    </source>
</evidence>
<comment type="similarity">
    <text evidence="6 7 8">Belongs to the ATP:guanido phosphotransferase family.</text>
</comment>
<comment type="caution">
    <text evidence="10">The sequence shown here is derived from an EMBL/GenBank/DDBJ whole genome shotgun (WGS) entry which is preliminary data.</text>
</comment>
<organism evidence="10 11">
    <name type="scientific">Anaerosolibacter carboniphilus</name>
    <dbReference type="NCBI Taxonomy" id="1417629"/>
    <lineage>
        <taxon>Bacteria</taxon>
        <taxon>Bacillati</taxon>
        <taxon>Bacillota</taxon>
        <taxon>Clostridia</taxon>
        <taxon>Peptostreptococcales</taxon>
        <taxon>Thermotaleaceae</taxon>
        <taxon>Anaerosolibacter</taxon>
    </lineage>
</organism>
<evidence type="ECO:0000256" key="7">
    <source>
        <dbReference type="PROSITE-ProRule" id="PRU00843"/>
    </source>
</evidence>
<dbReference type="Pfam" id="PF00217">
    <property type="entry name" value="ATP-gua_Ptrans"/>
    <property type="match status" value="1"/>
</dbReference>
<dbReference type="InterPro" id="IPR014746">
    <property type="entry name" value="Gln_synth/guanido_kin_cat_dom"/>
</dbReference>
<dbReference type="AlphaFoldDB" id="A0A841KUL2"/>
<dbReference type="GO" id="GO:0004111">
    <property type="term" value="F:creatine kinase activity"/>
    <property type="evidence" value="ECO:0007669"/>
    <property type="project" value="InterPro"/>
</dbReference>
<name>A0A841KUL2_9FIRM</name>
<feature type="binding site" evidence="6 7">
    <location>
        <begin position="198"/>
        <end position="203"/>
    </location>
    <ligand>
        <name>ATP</name>
        <dbReference type="ChEBI" id="CHEBI:30616"/>
    </ligand>
</feature>
<dbReference type="Proteomes" id="UP000579281">
    <property type="component" value="Unassembled WGS sequence"/>
</dbReference>
<dbReference type="EC" id="2.7.14.1" evidence="6"/>
<dbReference type="PROSITE" id="PS51510">
    <property type="entry name" value="PHOSPHAGEN_KINASE_C"/>
    <property type="match status" value="1"/>
</dbReference>
<evidence type="ECO:0000256" key="2">
    <source>
        <dbReference type="ARBA" id="ARBA00022741"/>
    </source>
</evidence>
<gene>
    <name evidence="6" type="primary">mcsB</name>
    <name evidence="10" type="ORF">HNQ80_003513</name>
</gene>
<evidence type="ECO:0000256" key="3">
    <source>
        <dbReference type="ARBA" id="ARBA00022777"/>
    </source>
</evidence>
<evidence type="ECO:0000256" key="6">
    <source>
        <dbReference type="HAMAP-Rule" id="MF_00602"/>
    </source>
</evidence>
<accession>A0A841KUL2</accession>
<keyword evidence="11" id="KW-1185">Reference proteome</keyword>
<dbReference type="GO" id="GO:0046314">
    <property type="term" value="P:phosphocreatine biosynthetic process"/>
    <property type="evidence" value="ECO:0007669"/>
    <property type="project" value="InterPro"/>
</dbReference>
<feature type="binding site" evidence="6 7">
    <location>
        <begin position="17"/>
        <end position="21"/>
    </location>
    <ligand>
        <name>ATP</name>
        <dbReference type="ChEBI" id="CHEBI:30616"/>
    </ligand>
</feature>
<dbReference type="EMBL" id="JACHEN010000023">
    <property type="protein sequence ID" value="MBB6217394.1"/>
    <property type="molecule type" value="Genomic_DNA"/>
</dbReference>
<feature type="binding site" evidence="6 7">
    <location>
        <position position="116"/>
    </location>
    <ligand>
        <name>ATP</name>
        <dbReference type="ChEBI" id="CHEBI:30616"/>
    </ligand>
</feature>
<dbReference type="FunFam" id="3.30.590.10:FF:000007">
    <property type="entry name" value="Protein-arginine kinase"/>
    <property type="match status" value="1"/>
</dbReference>
<dbReference type="HAMAP" id="MF_00602">
    <property type="entry name" value="Prot_Arg_kinase"/>
    <property type="match status" value="1"/>
</dbReference>
<dbReference type="NCBIfam" id="NF002194">
    <property type="entry name" value="PRK01059.1-4"/>
    <property type="match status" value="1"/>
</dbReference>
<keyword evidence="3 6" id="KW-0418">Kinase</keyword>